<dbReference type="InterPro" id="IPR050469">
    <property type="entry name" value="Diguanylate_Cyclase"/>
</dbReference>
<evidence type="ECO:0000313" key="8">
    <source>
        <dbReference type="Proteomes" id="UP000009102"/>
    </source>
</evidence>
<comment type="catalytic activity">
    <reaction evidence="3">
        <text>2 GTP = 3',3'-c-di-GMP + 2 diphosphate</text>
        <dbReference type="Rhea" id="RHEA:24898"/>
        <dbReference type="ChEBI" id="CHEBI:33019"/>
        <dbReference type="ChEBI" id="CHEBI:37565"/>
        <dbReference type="ChEBI" id="CHEBI:58805"/>
        <dbReference type="EC" id="2.7.7.65"/>
    </reaction>
</comment>
<dbReference type="GO" id="GO:0000160">
    <property type="term" value="P:phosphorelay signal transduction system"/>
    <property type="evidence" value="ECO:0007669"/>
    <property type="project" value="InterPro"/>
</dbReference>
<dbReference type="EMBL" id="CP001801">
    <property type="protein sequence ID" value="ACX95986.1"/>
    <property type="molecule type" value="Genomic_DNA"/>
</dbReference>
<dbReference type="EC" id="2.7.7.65" evidence="2"/>
<dbReference type="Pfam" id="PF00990">
    <property type="entry name" value="GGDEF"/>
    <property type="match status" value="1"/>
</dbReference>
<dbReference type="InterPro" id="IPR011006">
    <property type="entry name" value="CheY-like_superfamily"/>
</dbReference>
<dbReference type="eggNOG" id="COG3706">
    <property type="taxonomic scope" value="Bacteria"/>
</dbReference>
<evidence type="ECO:0000256" key="3">
    <source>
        <dbReference type="ARBA" id="ARBA00034247"/>
    </source>
</evidence>
<dbReference type="GO" id="GO:1902201">
    <property type="term" value="P:negative regulation of bacterial-type flagellum-dependent cell motility"/>
    <property type="evidence" value="ECO:0007669"/>
    <property type="project" value="TreeGrafter"/>
</dbReference>
<evidence type="ECO:0000256" key="1">
    <source>
        <dbReference type="ARBA" id="ARBA00001946"/>
    </source>
</evidence>
<feature type="modified residue" description="4-aspartylphosphate" evidence="4">
    <location>
        <position position="297"/>
    </location>
</feature>
<dbReference type="PANTHER" id="PTHR45138">
    <property type="entry name" value="REGULATORY COMPONENTS OF SENSORY TRANSDUCTION SYSTEM"/>
    <property type="match status" value="1"/>
</dbReference>
<feature type="domain" description="Response regulatory" evidence="5">
    <location>
        <begin position="248"/>
        <end position="364"/>
    </location>
</feature>
<evidence type="ECO:0000256" key="4">
    <source>
        <dbReference type="PROSITE-ProRule" id="PRU00169"/>
    </source>
</evidence>
<dbReference type="HOGENOM" id="CLU_000445_11_28_6"/>
<name>D0KZW3_HALNC</name>
<dbReference type="InterPro" id="IPR029787">
    <property type="entry name" value="Nucleotide_cyclase"/>
</dbReference>
<dbReference type="KEGG" id="hna:Hneap_1150"/>
<dbReference type="PROSITE" id="PS50887">
    <property type="entry name" value="GGDEF"/>
    <property type="match status" value="1"/>
</dbReference>
<evidence type="ECO:0000259" key="5">
    <source>
        <dbReference type="PROSITE" id="PS50110"/>
    </source>
</evidence>
<feature type="domain" description="GGDEF" evidence="6">
    <location>
        <begin position="404"/>
        <end position="537"/>
    </location>
</feature>
<keyword evidence="8" id="KW-1185">Reference proteome</keyword>
<evidence type="ECO:0000256" key="2">
    <source>
        <dbReference type="ARBA" id="ARBA00012528"/>
    </source>
</evidence>
<dbReference type="GO" id="GO:0005886">
    <property type="term" value="C:plasma membrane"/>
    <property type="evidence" value="ECO:0007669"/>
    <property type="project" value="TreeGrafter"/>
</dbReference>
<dbReference type="SUPFAM" id="SSF52172">
    <property type="entry name" value="CheY-like"/>
    <property type="match status" value="1"/>
</dbReference>
<dbReference type="FunFam" id="3.30.70.270:FF:000001">
    <property type="entry name" value="Diguanylate cyclase domain protein"/>
    <property type="match status" value="1"/>
</dbReference>
<dbReference type="Gene3D" id="3.40.50.2300">
    <property type="match status" value="1"/>
</dbReference>
<gene>
    <name evidence="7" type="ordered locus">Hneap_1150</name>
</gene>
<dbReference type="PANTHER" id="PTHR45138:SF9">
    <property type="entry name" value="DIGUANYLATE CYCLASE DGCM-RELATED"/>
    <property type="match status" value="1"/>
</dbReference>
<comment type="cofactor">
    <cofactor evidence="1">
        <name>Mg(2+)</name>
        <dbReference type="ChEBI" id="CHEBI:18420"/>
    </cofactor>
</comment>
<dbReference type="NCBIfam" id="TIGR00254">
    <property type="entry name" value="GGDEF"/>
    <property type="match status" value="1"/>
</dbReference>
<dbReference type="PROSITE" id="PS50110">
    <property type="entry name" value="RESPONSE_REGULATORY"/>
    <property type="match status" value="1"/>
</dbReference>
<dbReference type="Pfam" id="PF00072">
    <property type="entry name" value="Response_reg"/>
    <property type="match status" value="1"/>
</dbReference>
<evidence type="ECO:0000259" key="6">
    <source>
        <dbReference type="PROSITE" id="PS50887"/>
    </source>
</evidence>
<reference evidence="7 8" key="1">
    <citation type="submission" date="2009-10" db="EMBL/GenBank/DDBJ databases">
        <title>Complete sequence of Halothiobacillus neapolitanus c2.</title>
        <authorList>
            <consortium name="US DOE Joint Genome Institute"/>
            <person name="Lucas S."/>
            <person name="Copeland A."/>
            <person name="Lapidus A."/>
            <person name="Glavina del Rio T."/>
            <person name="Tice H."/>
            <person name="Bruce D."/>
            <person name="Goodwin L."/>
            <person name="Pitluck S."/>
            <person name="Davenport K."/>
            <person name="Brettin T."/>
            <person name="Detter J.C."/>
            <person name="Han C."/>
            <person name="Tapia R."/>
            <person name="Larimer F."/>
            <person name="Land M."/>
            <person name="Hauser L."/>
            <person name="Kyrpides N."/>
            <person name="Mikhailova N."/>
            <person name="Kerfeld C."/>
            <person name="Cannon G."/>
            <person name="Heinhort S."/>
        </authorList>
    </citation>
    <scope>NUCLEOTIDE SEQUENCE [LARGE SCALE GENOMIC DNA]</scope>
    <source>
        <strain evidence="8">ATCC 23641 / c2</strain>
    </source>
</reference>
<dbReference type="OrthoDB" id="9812260at2"/>
<dbReference type="GO" id="GO:0052621">
    <property type="term" value="F:diguanylate cyclase activity"/>
    <property type="evidence" value="ECO:0007669"/>
    <property type="project" value="UniProtKB-EC"/>
</dbReference>
<dbReference type="SMART" id="SM00448">
    <property type="entry name" value="REC"/>
    <property type="match status" value="1"/>
</dbReference>
<organism evidence="7 8">
    <name type="scientific">Halothiobacillus neapolitanus (strain ATCC 23641 / DSM 15147 / CIP 104769 / NCIMB 8539 / c2)</name>
    <name type="common">Thiobacillus neapolitanus</name>
    <dbReference type="NCBI Taxonomy" id="555778"/>
    <lineage>
        <taxon>Bacteria</taxon>
        <taxon>Pseudomonadati</taxon>
        <taxon>Pseudomonadota</taxon>
        <taxon>Gammaproteobacteria</taxon>
        <taxon>Chromatiales</taxon>
        <taxon>Halothiobacillaceae</taxon>
        <taxon>Halothiobacillus</taxon>
    </lineage>
</organism>
<dbReference type="SUPFAM" id="SSF55073">
    <property type="entry name" value="Nucleotide cyclase"/>
    <property type="match status" value="1"/>
</dbReference>
<dbReference type="InterPro" id="IPR001789">
    <property type="entry name" value="Sig_transdc_resp-reg_receiver"/>
</dbReference>
<evidence type="ECO:0000313" key="7">
    <source>
        <dbReference type="EMBL" id="ACX95986.1"/>
    </source>
</evidence>
<dbReference type="AlphaFoldDB" id="D0KZW3"/>
<dbReference type="STRING" id="555778.Hneap_1150"/>
<dbReference type="SMART" id="SM00267">
    <property type="entry name" value="GGDEF"/>
    <property type="match status" value="1"/>
</dbReference>
<dbReference type="InterPro" id="IPR000160">
    <property type="entry name" value="GGDEF_dom"/>
</dbReference>
<dbReference type="GO" id="GO:0043709">
    <property type="term" value="P:cell adhesion involved in single-species biofilm formation"/>
    <property type="evidence" value="ECO:0007669"/>
    <property type="project" value="TreeGrafter"/>
</dbReference>
<protein>
    <recommendedName>
        <fullName evidence="2">diguanylate cyclase</fullName>
        <ecNumber evidence="2">2.7.7.65</ecNumber>
    </recommendedName>
</protein>
<dbReference type="Proteomes" id="UP000009102">
    <property type="component" value="Chromosome"/>
</dbReference>
<sequence length="547" mass="61892">MDNTHSFDHRTSSEGLDAQPVNWELAVASMESVLSQSSAHRKTRLVDLLVQAENMLMDARRIRQPQLANALDRLLHAIQQELISPAEDFSRLIRLIRHIDRIIKNMLLISHKDALPVALIISAQEPSDVLRDALSRAGFAPRTINAQVLNQALEHDKIKALADEAELIMLLAQDDESFANLELPFTLLENELRHKTSLLISSKDSFQIRAASAKAGVSHFLTEPLDVSRLNMLLQSSRILDEENKPLRVLMVDDMVTAGVYWGKHFQKQNINFRFESKPEQAYRSAVEMQPDIILLDLYMPDIDGIDLAKIFREHPRLLDVPILFMSTEENDRRRMNAKIQGGDDFLNKTIAIDDLLKMVRYRALRYRQSMAEKRSDSLTGLLNHNAIKDLVEAEIDRANRQNQPLSVVLIDIDHFKNVNDTFGHQAGDIVIRKLSNLLNTRLRRYDGVGRYGGEEFMITLPNTDEQTAAHLINRLRVQFGQSAIRTENGSNMLCTFSAGIASFPRFLDLTSLIEAADQHLYVAKANGRNRVVCSEEALGASPPKPD</sequence>
<accession>D0KZW3</accession>
<proteinExistence type="predicted"/>
<keyword evidence="4" id="KW-0597">Phosphoprotein</keyword>
<dbReference type="InterPro" id="IPR043128">
    <property type="entry name" value="Rev_trsase/Diguanyl_cyclase"/>
</dbReference>
<dbReference type="Gene3D" id="3.30.70.270">
    <property type="match status" value="1"/>
</dbReference>
<dbReference type="CDD" id="cd01949">
    <property type="entry name" value="GGDEF"/>
    <property type="match status" value="1"/>
</dbReference>